<dbReference type="NCBIfam" id="TIGR03292">
    <property type="entry name" value="PhnH_redo"/>
    <property type="match status" value="1"/>
</dbReference>
<keyword evidence="1" id="KW-0456">Lyase</keyword>
<reference evidence="2" key="1">
    <citation type="journal article" date="2019" name="Int. J. Syst. Evol. Microbiol.">
        <title>The Global Catalogue of Microorganisms (GCM) 10K type strain sequencing project: providing services to taxonomists for standard genome sequencing and annotation.</title>
        <authorList>
            <consortium name="The Broad Institute Genomics Platform"/>
            <consortium name="The Broad Institute Genome Sequencing Center for Infectious Disease"/>
            <person name="Wu L."/>
            <person name="Ma J."/>
        </authorList>
    </citation>
    <scope>NUCLEOTIDE SEQUENCE [LARGE SCALE GENOMIC DNA]</scope>
    <source>
        <strain evidence="2">CGMCC 4.1434</strain>
    </source>
</reference>
<sequence length="198" mass="22446">MLFDKVHDTQEVFRTILHCMSRPGTIQNIARKGNEAQVLEHCDYALFLSAMTLLDAEVGFHIIGNHSERISELFAAHTLSKATDLYRADYVFILQDAQPQLIREAIVQAKKGTLRDPQQSATIIMETEMLSKIPQLTLQGPGISTMENVHITANELWRNERAVANQEYPLGVDMIFIDRQSNLMCLPRTTMLNECEVS</sequence>
<dbReference type="PIRSF" id="PIRSF020680">
    <property type="entry name" value="PhnH"/>
    <property type="match status" value="1"/>
</dbReference>
<comment type="caution">
    <text evidence="1">The sequence shown here is derived from an EMBL/GenBank/DDBJ whole genome shotgun (WGS) entry which is preliminary data.</text>
</comment>
<keyword evidence="2" id="KW-1185">Reference proteome</keyword>
<dbReference type="EMBL" id="JBHSNO010000018">
    <property type="protein sequence ID" value="MFC5591794.1"/>
    <property type="molecule type" value="Genomic_DNA"/>
</dbReference>
<evidence type="ECO:0000313" key="2">
    <source>
        <dbReference type="Proteomes" id="UP001596109"/>
    </source>
</evidence>
<name>A0ABW0TTQ3_9BACL</name>
<dbReference type="Pfam" id="PF05845">
    <property type="entry name" value="PhnH"/>
    <property type="match status" value="1"/>
</dbReference>
<proteinExistence type="predicted"/>
<dbReference type="Proteomes" id="UP001596109">
    <property type="component" value="Unassembled WGS sequence"/>
</dbReference>
<organism evidence="1 2">
    <name type="scientific">Sporosarcina soli</name>
    <dbReference type="NCBI Taxonomy" id="334736"/>
    <lineage>
        <taxon>Bacteria</taxon>
        <taxon>Bacillati</taxon>
        <taxon>Bacillota</taxon>
        <taxon>Bacilli</taxon>
        <taxon>Bacillales</taxon>
        <taxon>Caryophanaceae</taxon>
        <taxon>Sporosarcina</taxon>
    </lineage>
</organism>
<gene>
    <name evidence="1" type="primary">phnH</name>
    <name evidence="1" type="ORF">ACFPRA_23225</name>
</gene>
<evidence type="ECO:0000313" key="1">
    <source>
        <dbReference type="EMBL" id="MFC5591794.1"/>
    </source>
</evidence>
<dbReference type="GO" id="GO:0016829">
    <property type="term" value="F:lyase activity"/>
    <property type="evidence" value="ECO:0007669"/>
    <property type="project" value="UniProtKB-KW"/>
</dbReference>
<dbReference type="InterPro" id="IPR008772">
    <property type="entry name" value="Phosphonate_metab_PhnH"/>
</dbReference>
<accession>A0ABW0TTQ3</accession>
<protein>
    <submittedName>
        <fullName evidence="1">Phosphonate C-P lyase system protein PhnH</fullName>
    </submittedName>
</protein>
<dbReference type="RefSeq" id="WP_381440077.1">
    <property type="nucleotide sequence ID" value="NZ_JBHSNO010000018.1"/>
</dbReference>
<dbReference type="InterPro" id="IPR038058">
    <property type="entry name" value="PhnH-like_sp"/>
</dbReference>
<dbReference type="Gene3D" id="3.40.50.11310">
    <property type="entry name" value="Bacterial phosphonate metabolism protein PhnH"/>
    <property type="match status" value="1"/>
</dbReference>
<dbReference type="SUPFAM" id="SSF159709">
    <property type="entry name" value="PhnH-like"/>
    <property type="match status" value="1"/>
</dbReference>